<comment type="caution">
    <text evidence="1">The sequence shown here is derived from an EMBL/GenBank/DDBJ whole genome shotgun (WGS) entry which is preliminary data.</text>
</comment>
<proteinExistence type="predicted"/>
<dbReference type="RefSeq" id="WP_135546087.1">
    <property type="nucleotide sequence ID" value="NZ_SPQQ01000003.1"/>
</dbReference>
<dbReference type="CDD" id="cd09757">
    <property type="entry name" value="Cas8c_I-C"/>
    <property type="match status" value="1"/>
</dbReference>
<dbReference type="Pfam" id="PF09709">
    <property type="entry name" value="Cas_Csd1"/>
    <property type="match status" value="1"/>
</dbReference>
<protein>
    <submittedName>
        <fullName evidence="1">Type I-C CRISPR-associated protein Cas8c/Csd1</fullName>
    </submittedName>
</protein>
<organism evidence="1 2">
    <name type="scientific">Desulfosporosinus fructosivorans</name>
    <dbReference type="NCBI Taxonomy" id="2018669"/>
    <lineage>
        <taxon>Bacteria</taxon>
        <taxon>Bacillati</taxon>
        <taxon>Bacillota</taxon>
        <taxon>Clostridia</taxon>
        <taxon>Eubacteriales</taxon>
        <taxon>Desulfitobacteriaceae</taxon>
        <taxon>Desulfosporosinus</taxon>
    </lineage>
</organism>
<name>A0A4Z0R8Y8_9FIRM</name>
<reference evidence="1 2" key="1">
    <citation type="submission" date="2019-03" db="EMBL/GenBank/DDBJ databases">
        <title>Draft Genome Sequence of Desulfosporosinus fructosivorans Strain 63.6F, Isolated from Marine Sediment in the Baltic Sea.</title>
        <authorList>
            <person name="Hausmann B."/>
            <person name="Vandieken V."/>
            <person name="Pjevac P."/>
            <person name="Schreck K."/>
            <person name="Herbold C.W."/>
            <person name="Loy A."/>
        </authorList>
    </citation>
    <scope>NUCLEOTIDE SEQUENCE [LARGE SCALE GENOMIC DNA]</scope>
    <source>
        <strain evidence="1 2">63.6F</strain>
    </source>
</reference>
<dbReference type="NCBIfam" id="TIGR01863">
    <property type="entry name" value="cas_Csd1"/>
    <property type="match status" value="1"/>
</dbReference>
<dbReference type="InterPro" id="IPR010144">
    <property type="entry name" value="CRISPR-assoc_prot_Csd1-typ"/>
</dbReference>
<dbReference type="OrthoDB" id="9778918at2"/>
<dbReference type="Proteomes" id="UP000298460">
    <property type="component" value="Unassembled WGS sequence"/>
</dbReference>
<evidence type="ECO:0000313" key="2">
    <source>
        <dbReference type="Proteomes" id="UP000298460"/>
    </source>
</evidence>
<gene>
    <name evidence="1" type="primary">cas8c</name>
    <name evidence="1" type="ORF">E4K67_08965</name>
</gene>
<accession>A0A4Z0R8Y8</accession>
<keyword evidence="2" id="KW-1185">Reference proteome</keyword>
<dbReference type="AlphaFoldDB" id="A0A4Z0R8Y8"/>
<dbReference type="EMBL" id="SPQQ01000003">
    <property type="protein sequence ID" value="TGE38106.1"/>
    <property type="molecule type" value="Genomic_DNA"/>
</dbReference>
<sequence length="596" mass="66757">MILQSLVKYYEILANDEDSNIPKLGYGKVNVSYAVNLSLEGEPLNIIPLKISAQRGKKMVEIPQSMEVPEQEKKAGIGAKSNFLCENASYVFGVDNKGKPERAKACFEAFKQLHLQILKDVNNATAQAVVNYVSRWDVDHALEHPALAEYLDEILSGANFVFKINGGEFVHQNPEIRQAWETYKSNLDNTNTMQCLVTGQESPIARLHPSIKGVRGAQSVGGSLVSFNERAYESYGREKEQGLNAPVSEYATFAYTTVLNYLLADSAHKLNLGDATIVFWAESPKKIYQDFMTLYLNGGTVNNGENLVQDEAAAREIKSVFEKIKQGKPIGDLSDIFDQETNFYILAISPNAARLAVRFFFANFFGEFVKKVGRHYEDLRIEKQYPTEPDIFSLWRVLNETVSPMSKDKAASPLLAGAVLKAIITGTQYPAGLYNSIMLRIKAEKEISYYKASIIKAYLSRNTKEFKEVLTMALNEQSENSAYILGRLFAVLEKAQLDANPGISATIKDRYFTSACATPSSVFPVLLRLTQHHISKADYGHTSDRRIGDLLEKMDIANNPFPANLSLEQQGVFILGYYHQRNAFYQKNNKKSEAKE</sequence>
<evidence type="ECO:0000313" key="1">
    <source>
        <dbReference type="EMBL" id="TGE38106.1"/>
    </source>
</evidence>